<evidence type="ECO:0000313" key="1">
    <source>
        <dbReference type="EMBL" id="SNT18553.1"/>
    </source>
</evidence>
<protein>
    <submittedName>
        <fullName evidence="1">Uncharacterized protein</fullName>
    </submittedName>
</protein>
<dbReference type="EMBL" id="FZOD01000027">
    <property type="protein sequence ID" value="SNT18553.1"/>
    <property type="molecule type" value="Genomic_DNA"/>
</dbReference>
<reference evidence="1 2" key="1">
    <citation type="submission" date="2017-06" db="EMBL/GenBank/DDBJ databases">
        <authorList>
            <person name="Kim H.J."/>
            <person name="Triplett B.A."/>
        </authorList>
    </citation>
    <scope>NUCLEOTIDE SEQUENCE [LARGE SCALE GENOMIC DNA]</scope>
    <source>
        <strain evidence="1 2">CGMCC 4.2132</strain>
    </source>
</reference>
<evidence type="ECO:0000313" key="2">
    <source>
        <dbReference type="Proteomes" id="UP000198282"/>
    </source>
</evidence>
<feature type="non-terminal residue" evidence="1">
    <location>
        <position position="35"/>
    </location>
</feature>
<proteinExistence type="predicted"/>
<organism evidence="1 2">
    <name type="scientific">Streptosporangium subroseum</name>
    <dbReference type="NCBI Taxonomy" id="106412"/>
    <lineage>
        <taxon>Bacteria</taxon>
        <taxon>Bacillati</taxon>
        <taxon>Actinomycetota</taxon>
        <taxon>Actinomycetes</taxon>
        <taxon>Streptosporangiales</taxon>
        <taxon>Streptosporangiaceae</taxon>
        <taxon>Streptosporangium</taxon>
    </lineage>
</organism>
<dbReference type="AlphaFoldDB" id="A0A239KLR2"/>
<gene>
    <name evidence="1" type="ORF">SAMN05216276_1027101</name>
</gene>
<dbReference type="Proteomes" id="UP000198282">
    <property type="component" value="Unassembled WGS sequence"/>
</dbReference>
<keyword evidence="2" id="KW-1185">Reference proteome</keyword>
<sequence>MNTDQIVVPIPRTRIGVYGDDPTRYDRPPLPAISA</sequence>
<name>A0A239KLR2_9ACTN</name>
<accession>A0A239KLR2</accession>